<organism evidence="3 4">
    <name type="scientific">Halteria grandinella</name>
    <dbReference type="NCBI Taxonomy" id="5974"/>
    <lineage>
        <taxon>Eukaryota</taxon>
        <taxon>Sar</taxon>
        <taxon>Alveolata</taxon>
        <taxon>Ciliophora</taxon>
        <taxon>Intramacronucleata</taxon>
        <taxon>Spirotrichea</taxon>
        <taxon>Stichotrichia</taxon>
        <taxon>Sporadotrichida</taxon>
        <taxon>Halteriidae</taxon>
        <taxon>Halteria</taxon>
    </lineage>
</organism>
<dbReference type="OrthoDB" id="430332at2759"/>
<comment type="caution">
    <text evidence="3">The sequence shown here is derived from an EMBL/GenBank/DDBJ whole genome shotgun (WGS) entry which is preliminary data.</text>
</comment>
<accession>A0A8J8NMD2</accession>
<feature type="domain" description="AB hydrolase-1" evidence="2">
    <location>
        <begin position="31"/>
        <end position="307"/>
    </location>
</feature>
<protein>
    <recommendedName>
        <fullName evidence="2">AB hydrolase-1 domain-containing protein</fullName>
    </recommendedName>
</protein>
<dbReference type="Proteomes" id="UP000785679">
    <property type="component" value="Unassembled WGS sequence"/>
</dbReference>
<dbReference type="GO" id="GO:0052689">
    <property type="term" value="F:carboxylic ester hydrolase activity"/>
    <property type="evidence" value="ECO:0007669"/>
    <property type="project" value="TreeGrafter"/>
</dbReference>
<comment type="similarity">
    <text evidence="1">Belongs to the peptidase S33 family. ABHD4/ABHD5 subfamily.</text>
</comment>
<dbReference type="SUPFAM" id="SSF53474">
    <property type="entry name" value="alpha/beta-Hydrolases"/>
    <property type="match status" value="1"/>
</dbReference>
<evidence type="ECO:0000256" key="1">
    <source>
        <dbReference type="ARBA" id="ARBA00038097"/>
    </source>
</evidence>
<dbReference type="GO" id="GO:0055088">
    <property type="term" value="P:lipid homeostasis"/>
    <property type="evidence" value="ECO:0007669"/>
    <property type="project" value="TreeGrafter"/>
</dbReference>
<dbReference type="EMBL" id="RRYP01011171">
    <property type="protein sequence ID" value="TNV77907.1"/>
    <property type="molecule type" value="Genomic_DNA"/>
</dbReference>
<dbReference type="Pfam" id="PF00561">
    <property type="entry name" value="Abhydrolase_1"/>
    <property type="match status" value="1"/>
</dbReference>
<evidence type="ECO:0000313" key="3">
    <source>
        <dbReference type="EMBL" id="TNV77907.1"/>
    </source>
</evidence>
<dbReference type="PANTHER" id="PTHR42886">
    <property type="entry name" value="RE40534P-RELATED"/>
    <property type="match status" value="1"/>
</dbReference>
<sequence>MLRHSGLQENEVQVHNVVIDKEGNYIRTYEIMVVLHGYGGSSIMYYKCMKALSEKYHIYFLDILGMGASSRPLWTNKTPEQALEYMVEWIEVWRQTMGDLRGFILAGHSFGGYLSGHYTLKNKKYVKKLFLLSPFGVPKRDFTDEEFADRYEEYLTKAGPRAPPKFAFKVSRKVWTNQWSPFGMLRKSPRCFQNYILNRYVRRRIGGDLSPEELLDYKEYMRMTLLRKGSTEYALFALFDHYCYSKLPLDDVGKLPTLDIPVSFMYGDRDWMKRVGEHDCLKDNPFKGLHSHYHTLENSDHNLFLDNAQGFIDLVMADLHNLEQLECPWLELRDQQYRQESIHEENAQGPVLLQQQIC</sequence>
<dbReference type="GO" id="GO:0042171">
    <property type="term" value="F:lysophosphatidic acid acyltransferase activity"/>
    <property type="evidence" value="ECO:0007669"/>
    <property type="project" value="TreeGrafter"/>
</dbReference>
<gene>
    <name evidence="3" type="ORF">FGO68_gene7197</name>
</gene>
<evidence type="ECO:0000259" key="2">
    <source>
        <dbReference type="Pfam" id="PF00561"/>
    </source>
</evidence>
<name>A0A8J8NMD2_HALGN</name>
<dbReference type="InterPro" id="IPR029058">
    <property type="entry name" value="AB_hydrolase_fold"/>
</dbReference>
<reference evidence="3" key="1">
    <citation type="submission" date="2019-06" db="EMBL/GenBank/DDBJ databases">
        <authorList>
            <person name="Zheng W."/>
        </authorList>
    </citation>
    <scope>NUCLEOTIDE SEQUENCE</scope>
    <source>
        <strain evidence="3">QDHG01</strain>
    </source>
</reference>
<dbReference type="Gene3D" id="3.40.50.1820">
    <property type="entry name" value="alpha/beta hydrolase"/>
    <property type="match status" value="1"/>
</dbReference>
<keyword evidence="4" id="KW-1185">Reference proteome</keyword>
<evidence type="ECO:0000313" key="4">
    <source>
        <dbReference type="Proteomes" id="UP000785679"/>
    </source>
</evidence>
<dbReference type="PANTHER" id="PTHR42886:SF29">
    <property type="entry name" value="PUMMELIG, ISOFORM A"/>
    <property type="match status" value="1"/>
</dbReference>
<dbReference type="GO" id="GO:0006654">
    <property type="term" value="P:phosphatidic acid biosynthetic process"/>
    <property type="evidence" value="ECO:0007669"/>
    <property type="project" value="TreeGrafter"/>
</dbReference>
<proteinExistence type="inferred from homology"/>
<dbReference type="AlphaFoldDB" id="A0A8J8NMD2"/>
<dbReference type="InterPro" id="IPR000073">
    <property type="entry name" value="AB_hydrolase_1"/>
</dbReference>